<accession>W0ECG2</accession>
<protein>
    <submittedName>
        <fullName evidence="2">Stress response protein</fullName>
    </submittedName>
</protein>
<dbReference type="HOGENOM" id="CLU_049702_2_0_9"/>
<dbReference type="InterPro" id="IPR036465">
    <property type="entry name" value="vWFA_dom_sf"/>
</dbReference>
<dbReference type="NCBIfam" id="TIGR02877">
    <property type="entry name" value="spore_yhbH"/>
    <property type="match status" value="1"/>
</dbReference>
<proteinExistence type="predicted"/>
<dbReference type="InterPro" id="IPR014230">
    <property type="entry name" value="Spore_YhbH"/>
</dbReference>
<evidence type="ECO:0000313" key="2">
    <source>
        <dbReference type="EMBL" id="AHF06746.1"/>
    </source>
</evidence>
<organism evidence="2 3">
    <name type="scientific">Desulfitobacterium metallireducens DSM 15288</name>
    <dbReference type="NCBI Taxonomy" id="871968"/>
    <lineage>
        <taxon>Bacteria</taxon>
        <taxon>Bacillati</taxon>
        <taxon>Bacillota</taxon>
        <taxon>Clostridia</taxon>
        <taxon>Eubacteriales</taxon>
        <taxon>Desulfitobacteriaceae</taxon>
        <taxon>Desulfitobacterium</taxon>
    </lineage>
</organism>
<feature type="region of interest" description="Disordered" evidence="1">
    <location>
        <begin position="76"/>
        <end position="110"/>
    </location>
</feature>
<dbReference type="EMBL" id="CP007032">
    <property type="protein sequence ID" value="AHF06746.1"/>
    <property type="molecule type" value="Genomic_DNA"/>
</dbReference>
<dbReference type="OrthoDB" id="9788289at2"/>
<dbReference type="InterPro" id="IPR006698">
    <property type="entry name" value="UPF0229"/>
</dbReference>
<dbReference type="PANTHER" id="PTHR30510:SF2">
    <property type="entry name" value="UPF0229 PROTEIN YEAH"/>
    <property type="match status" value="1"/>
</dbReference>
<dbReference type="KEGG" id="dmt:DESME_06495"/>
<dbReference type="STRING" id="871968.DESME_06495"/>
<dbReference type="SUPFAM" id="SSF53300">
    <property type="entry name" value="vWA-like"/>
    <property type="match status" value="1"/>
</dbReference>
<gene>
    <name evidence="2" type="ORF">DESME_06495</name>
</gene>
<reference evidence="2 3" key="1">
    <citation type="submission" date="2013-12" db="EMBL/GenBank/DDBJ databases">
        <authorList>
            <consortium name="DOE Joint Genome Institute"/>
            <person name="Smidt H."/>
            <person name="Huntemann M."/>
            <person name="Han J."/>
            <person name="Chen A."/>
            <person name="Kyrpides N."/>
            <person name="Mavromatis K."/>
            <person name="Markowitz V."/>
            <person name="Palaniappan K."/>
            <person name="Ivanova N."/>
            <person name="Schaumberg A."/>
            <person name="Pati A."/>
            <person name="Liolios K."/>
            <person name="Nordberg H.P."/>
            <person name="Cantor M.N."/>
            <person name="Hua S.X."/>
            <person name="Woyke T."/>
        </authorList>
    </citation>
    <scope>NUCLEOTIDE SEQUENCE [LARGE SCALE GENOMIC DNA]</scope>
    <source>
        <strain evidence="3">DSM 15288</strain>
    </source>
</reference>
<name>W0ECG2_9FIRM</name>
<dbReference type="Pfam" id="PF04285">
    <property type="entry name" value="DUF444"/>
    <property type="match status" value="2"/>
</dbReference>
<dbReference type="PANTHER" id="PTHR30510">
    <property type="entry name" value="UPF0229 PROTEIN YEAH"/>
    <property type="match status" value="1"/>
</dbReference>
<sequence length="378" mass="43726">MSDEIIVNQDDWSLHRKGYFDQSRHKEKVREAIKQQLGDLIIDESIILSDGKKTTKIPMRSLEEFRFRYDFNKKNHTGQSDKKMSPGDILGREQSKKSGAGKGSGAGEEPGMDIYEAEISYDDLAAILFEELALPNLDDKKRPLIAHDKPEFNDIRKKGLMSNIDKKRTLIESIKRQALKGKTENLRITPDDLRFKTWETHPNFETNAVIFAMMDTSGSMGQFEKYISRTFFFWMVRFLRQKYENVEMRFLAHHTEAKEVSEEEFFTRGESGGTRCSSVYQLALEMIEREYPPEHYNIYPVHFTDGDNIGSDNARALNLMQKLVEVSQVVGYGEILRTHYSSTLMSTLKRITDPKLRLVTIRDRNEVYGALKMVFSEG</sequence>
<evidence type="ECO:0000313" key="3">
    <source>
        <dbReference type="Proteomes" id="UP000010847"/>
    </source>
</evidence>
<dbReference type="eggNOG" id="COG2718">
    <property type="taxonomic scope" value="Bacteria"/>
</dbReference>
<dbReference type="RefSeq" id="WP_006715578.1">
    <property type="nucleotide sequence ID" value="NZ_CP007032.1"/>
</dbReference>
<feature type="compositionally biased region" description="Basic and acidic residues" evidence="1">
    <location>
        <begin position="76"/>
        <end position="96"/>
    </location>
</feature>
<dbReference type="AlphaFoldDB" id="W0ECG2"/>
<evidence type="ECO:0000256" key="1">
    <source>
        <dbReference type="SAM" id="MobiDB-lite"/>
    </source>
</evidence>
<keyword evidence="3" id="KW-1185">Reference proteome</keyword>
<dbReference type="Proteomes" id="UP000010847">
    <property type="component" value="Chromosome"/>
</dbReference>